<proteinExistence type="predicted"/>
<feature type="compositionally biased region" description="Low complexity" evidence="1">
    <location>
        <begin position="82"/>
        <end position="106"/>
    </location>
</feature>
<dbReference type="OrthoDB" id="10606172at2759"/>
<sequence>MGNHRQSHSSFSSSGHASERDHTMSQLSRPLCFMCNIELDLHLALGEPGSTETVCPVIVQAAALPDHHGPYAVGTPYQPSFISTTPSRSSSYESAKSASTSGGSSQSKDRSSRHPGPSSKDRYSSSSSSKSKRSGGSSKSQSSGASTLSKHHHYQPNDRDSVYGYDNVNSIQHAPYSPVNGHSIEQEALRYSQVLPVQTFLFEEAWRSND</sequence>
<accession>A0A2T3AEE3</accession>
<evidence type="ECO:0000313" key="2">
    <source>
        <dbReference type="EMBL" id="PSR94010.1"/>
    </source>
</evidence>
<dbReference type="Proteomes" id="UP000241462">
    <property type="component" value="Unassembled WGS sequence"/>
</dbReference>
<feature type="region of interest" description="Disordered" evidence="1">
    <location>
        <begin position="1"/>
        <end position="22"/>
    </location>
</feature>
<dbReference type="InParanoid" id="A0A2T3AEE3"/>
<evidence type="ECO:0000313" key="3">
    <source>
        <dbReference type="Proteomes" id="UP000241462"/>
    </source>
</evidence>
<name>A0A2T3AEE3_9PEZI</name>
<reference evidence="2 3" key="1">
    <citation type="journal article" date="2018" name="Mycol. Prog.">
        <title>Coniella lustricola, a new species from submerged detritus.</title>
        <authorList>
            <person name="Raudabaugh D.B."/>
            <person name="Iturriaga T."/>
            <person name="Carver A."/>
            <person name="Mondo S."/>
            <person name="Pangilinan J."/>
            <person name="Lipzen A."/>
            <person name="He G."/>
            <person name="Amirebrahimi M."/>
            <person name="Grigoriev I.V."/>
            <person name="Miller A.N."/>
        </authorList>
    </citation>
    <scope>NUCLEOTIDE SEQUENCE [LARGE SCALE GENOMIC DNA]</scope>
    <source>
        <strain evidence="2 3">B22-T-1</strain>
    </source>
</reference>
<dbReference type="EMBL" id="KZ678402">
    <property type="protein sequence ID" value="PSR94010.1"/>
    <property type="molecule type" value="Genomic_DNA"/>
</dbReference>
<organism evidence="2 3">
    <name type="scientific">Coniella lustricola</name>
    <dbReference type="NCBI Taxonomy" id="2025994"/>
    <lineage>
        <taxon>Eukaryota</taxon>
        <taxon>Fungi</taxon>
        <taxon>Dikarya</taxon>
        <taxon>Ascomycota</taxon>
        <taxon>Pezizomycotina</taxon>
        <taxon>Sordariomycetes</taxon>
        <taxon>Sordariomycetidae</taxon>
        <taxon>Diaporthales</taxon>
        <taxon>Schizoparmaceae</taxon>
        <taxon>Coniella</taxon>
    </lineage>
</organism>
<feature type="region of interest" description="Disordered" evidence="1">
    <location>
        <begin position="82"/>
        <end position="165"/>
    </location>
</feature>
<dbReference type="AlphaFoldDB" id="A0A2T3AEE3"/>
<evidence type="ECO:0000256" key="1">
    <source>
        <dbReference type="SAM" id="MobiDB-lite"/>
    </source>
</evidence>
<gene>
    <name evidence="2" type="ORF">BD289DRAFT_163542</name>
</gene>
<keyword evidence="3" id="KW-1185">Reference proteome</keyword>
<protein>
    <submittedName>
        <fullName evidence="2">Uncharacterized protein</fullName>
    </submittedName>
</protein>
<feature type="compositionally biased region" description="Low complexity" evidence="1">
    <location>
        <begin position="124"/>
        <end position="148"/>
    </location>
</feature>